<feature type="region of interest" description="Disordered" evidence="1">
    <location>
        <begin position="225"/>
        <end position="256"/>
    </location>
</feature>
<gene>
    <name evidence="2" type="ORF">CYMTET_49551</name>
</gene>
<dbReference type="AlphaFoldDB" id="A0AAE0BR56"/>
<evidence type="ECO:0000313" key="2">
    <source>
        <dbReference type="EMBL" id="KAK3240614.1"/>
    </source>
</evidence>
<sequence length="256" mass="26861">MPRAVAQLKTEPRSGVSRVTLAARCESWSSFGLLGFGDLRADTALVLEANMPPKSKNTQVLPEGGRRKASAGPQPEAARPEEVPVQRMWKMPVSVTPLSFEDIRLTAALFFCSFVFAVAGITIGRQADGAGFGTSPFIHYEVVTLSPEFICLGEPVAPPPPCSPPPPYSSTCGFTPSPPSPSAPTSPPEPPSNSPHHPSSLHRRLLSAASPPLCPLPLLHLLSSSPPSSSWPTPLSGVASNPPPPPPPLPPPSAFP</sequence>
<feature type="region of interest" description="Disordered" evidence="1">
    <location>
        <begin position="54"/>
        <end position="82"/>
    </location>
</feature>
<feature type="compositionally biased region" description="Low complexity" evidence="1">
    <location>
        <begin position="225"/>
        <end position="236"/>
    </location>
</feature>
<proteinExistence type="predicted"/>
<accession>A0AAE0BR56</accession>
<dbReference type="Proteomes" id="UP001190700">
    <property type="component" value="Unassembled WGS sequence"/>
</dbReference>
<feature type="compositionally biased region" description="Pro residues" evidence="1">
    <location>
        <begin position="176"/>
        <end position="193"/>
    </location>
</feature>
<reference evidence="2 3" key="1">
    <citation type="journal article" date="2015" name="Genome Biol. Evol.">
        <title>Comparative Genomics of a Bacterivorous Green Alga Reveals Evolutionary Causalities and Consequences of Phago-Mixotrophic Mode of Nutrition.</title>
        <authorList>
            <person name="Burns J.A."/>
            <person name="Paasch A."/>
            <person name="Narechania A."/>
            <person name="Kim E."/>
        </authorList>
    </citation>
    <scope>NUCLEOTIDE SEQUENCE [LARGE SCALE GENOMIC DNA]</scope>
    <source>
        <strain evidence="2 3">PLY_AMNH</strain>
    </source>
</reference>
<name>A0AAE0BR56_9CHLO</name>
<dbReference type="EMBL" id="LGRX02033589">
    <property type="protein sequence ID" value="KAK3240614.1"/>
    <property type="molecule type" value="Genomic_DNA"/>
</dbReference>
<keyword evidence="3" id="KW-1185">Reference proteome</keyword>
<organism evidence="2 3">
    <name type="scientific">Cymbomonas tetramitiformis</name>
    <dbReference type="NCBI Taxonomy" id="36881"/>
    <lineage>
        <taxon>Eukaryota</taxon>
        <taxon>Viridiplantae</taxon>
        <taxon>Chlorophyta</taxon>
        <taxon>Pyramimonadophyceae</taxon>
        <taxon>Pyramimonadales</taxon>
        <taxon>Pyramimonadaceae</taxon>
        <taxon>Cymbomonas</taxon>
    </lineage>
</organism>
<evidence type="ECO:0000313" key="3">
    <source>
        <dbReference type="Proteomes" id="UP001190700"/>
    </source>
</evidence>
<evidence type="ECO:0000256" key="1">
    <source>
        <dbReference type="SAM" id="MobiDB-lite"/>
    </source>
</evidence>
<feature type="compositionally biased region" description="Pro residues" evidence="1">
    <location>
        <begin position="241"/>
        <end position="256"/>
    </location>
</feature>
<feature type="region of interest" description="Disordered" evidence="1">
    <location>
        <begin position="163"/>
        <end position="203"/>
    </location>
</feature>
<protein>
    <submittedName>
        <fullName evidence="2">Uncharacterized protein</fullName>
    </submittedName>
</protein>
<comment type="caution">
    <text evidence="2">The sequence shown here is derived from an EMBL/GenBank/DDBJ whole genome shotgun (WGS) entry which is preliminary data.</text>
</comment>